<name>A0A8C9H960_9PRIM</name>
<proteinExistence type="predicted"/>
<organism evidence="1 2">
    <name type="scientific">Piliocolobus tephrosceles</name>
    <name type="common">Ugandan red Colobus</name>
    <dbReference type="NCBI Taxonomy" id="591936"/>
    <lineage>
        <taxon>Eukaryota</taxon>
        <taxon>Metazoa</taxon>
        <taxon>Chordata</taxon>
        <taxon>Craniata</taxon>
        <taxon>Vertebrata</taxon>
        <taxon>Euteleostomi</taxon>
        <taxon>Mammalia</taxon>
        <taxon>Eutheria</taxon>
        <taxon>Euarchontoglires</taxon>
        <taxon>Primates</taxon>
        <taxon>Haplorrhini</taxon>
        <taxon>Catarrhini</taxon>
        <taxon>Cercopithecidae</taxon>
        <taxon>Colobinae</taxon>
        <taxon>Piliocolobus</taxon>
    </lineage>
</organism>
<evidence type="ECO:0000313" key="2">
    <source>
        <dbReference type="Proteomes" id="UP000694416"/>
    </source>
</evidence>
<evidence type="ECO:0000313" key="1">
    <source>
        <dbReference type="Ensembl" id="ENSPTEP00000016537.1"/>
    </source>
</evidence>
<reference evidence="1" key="1">
    <citation type="submission" date="2025-08" db="UniProtKB">
        <authorList>
            <consortium name="Ensembl"/>
        </authorList>
    </citation>
    <scope>IDENTIFICATION</scope>
</reference>
<sequence>MVLCCRLCPGEAQLDPLPCCKDRGLSVSWVLDLALWPRLECCGMIIAHCNLCLLGSSDPPASASGVAGTTGACHHTQVIFVFFVETGFDHVVAQVGLQLLGSSGLTGVSHCARLKSPPLKLMLTTCFATTALFTFLLGKLS</sequence>
<dbReference type="AlphaFoldDB" id="A0A8C9H960"/>
<dbReference type="PRINTS" id="PR02045">
    <property type="entry name" value="F138DOMAIN"/>
</dbReference>
<reference evidence="1" key="2">
    <citation type="submission" date="2025-09" db="UniProtKB">
        <authorList>
            <consortium name="Ensembl"/>
        </authorList>
    </citation>
    <scope>IDENTIFICATION</scope>
</reference>
<keyword evidence="2" id="KW-1185">Reference proteome</keyword>
<dbReference type="Proteomes" id="UP000694416">
    <property type="component" value="Unplaced"/>
</dbReference>
<protein>
    <submittedName>
        <fullName evidence="1">Uncharacterized protein</fullName>
    </submittedName>
</protein>
<dbReference type="PANTHER" id="PTHR12138">
    <property type="entry name" value="PRIMATE-EXPANDED PROTEIN FAMILY"/>
    <property type="match status" value="1"/>
</dbReference>
<accession>A0A8C9H960</accession>
<dbReference type="Ensembl" id="ENSPTET00000024540.1">
    <property type="protein sequence ID" value="ENSPTEP00000016537.1"/>
    <property type="gene ID" value="ENSPTEG00000018164.1"/>
</dbReference>
<dbReference type="PANTHER" id="PTHR12138:SF162">
    <property type="entry name" value="CHROMOSOME UNDETERMINED SCAFFOLD_275, WHOLE GENOME SHOTGUN SEQUENCE"/>
    <property type="match status" value="1"/>
</dbReference>